<organism evidence="1 2">
    <name type="scientific">Danaus chrysippus</name>
    <name type="common">African queen</name>
    <dbReference type="NCBI Taxonomy" id="151541"/>
    <lineage>
        <taxon>Eukaryota</taxon>
        <taxon>Metazoa</taxon>
        <taxon>Ecdysozoa</taxon>
        <taxon>Arthropoda</taxon>
        <taxon>Hexapoda</taxon>
        <taxon>Insecta</taxon>
        <taxon>Pterygota</taxon>
        <taxon>Neoptera</taxon>
        <taxon>Endopterygota</taxon>
        <taxon>Lepidoptera</taxon>
        <taxon>Glossata</taxon>
        <taxon>Ditrysia</taxon>
        <taxon>Papilionoidea</taxon>
        <taxon>Nymphalidae</taxon>
        <taxon>Danainae</taxon>
        <taxon>Danaini</taxon>
        <taxon>Danaina</taxon>
        <taxon>Danaus</taxon>
        <taxon>Anosia</taxon>
    </lineage>
</organism>
<accession>A0A8J2W4Y7</accession>
<dbReference type="Proteomes" id="UP000789524">
    <property type="component" value="Unassembled WGS sequence"/>
</dbReference>
<evidence type="ECO:0000313" key="1">
    <source>
        <dbReference type="EMBL" id="CAG9568360.1"/>
    </source>
</evidence>
<dbReference type="OrthoDB" id="8057741at2759"/>
<reference evidence="1" key="1">
    <citation type="submission" date="2021-09" db="EMBL/GenBank/DDBJ databases">
        <authorList>
            <person name="Martin H S."/>
        </authorList>
    </citation>
    <scope>NUCLEOTIDE SEQUENCE</scope>
</reference>
<gene>
    <name evidence="1" type="ORF">DCHRY22_LOCUS8254</name>
</gene>
<protein>
    <submittedName>
        <fullName evidence="1">(African queen) hypothetical protein</fullName>
    </submittedName>
</protein>
<proteinExistence type="predicted"/>
<name>A0A8J2W4Y7_9NEOP</name>
<comment type="caution">
    <text evidence="1">The sequence shown here is derived from an EMBL/GenBank/DDBJ whole genome shotgun (WGS) entry which is preliminary data.</text>
</comment>
<evidence type="ECO:0000313" key="2">
    <source>
        <dbReference type="Proteomes" id="UP000789524"/>
    </source>
</evidence>
<dbReference type="AlphaFoldDB" id="A0A8J2W4Y7"/>
<keyword evidence="2" id="KW-1185">Reference proteome</keyword>
<dbReference type="EMBL" id="CAKASE010000060">
    <property type="protein sequence ID" value="CAG9568360.1"/>
    <property type="molecule type" value="Genomic_DNA"/>
</dbReference>
<sequence>MESGKWQKTLGNVDFSRRLDDEVDEADKNAPFILAAAEREGGQWWPMVFYRIVDLCSMNAYILYNMHQPKYTDRGDFLKSLARSLVLPHLQRHVGCWQLPRELRLVIKRVLADDVVEEDVQSPETSKGKRKACSICPPKLHRMTVFTCVGCCNPVCLQYSRPLWKNCQ</sequence>